<dbReference type="InterPro" id="IPR003607">
    <property type="entry name" value="HD/PDEase_dom"/>
</dbReference>
<evidence type="ECO:0000313" key="12">
    <source>
        <dbReference type="EMBL" id="QSX35229.1"/>
    </source>
</evidence>
<feature type="binding site" evidence="10">
    <location>
        <begin position="16"/>
        <end position="17"/>
    </location>
    <ligand>
        <name>substrate</name>
    </ligand>
</feature>
<keyword evidence="9 10" id="KW-0378">Hydrolase</keyword>
<dbReference type="SMART" id="SM00471">
    <property type="entry name" value="HDc"/>
    <property type="match status" value="1"/>
</dbReference>
<sequence length="195" mass="22356">MSHFFAHLARMKLIQRWPLMHNVRKENVQEHSLQVACVAHMLAIISNKKFDGKFSPDKAAAIAIYHDASEVLTGDLPTPVKYFNKEIEVEYKKIEGIAEARLLSMLPEEFQQEFRELLLSDETPSEYKALVKSADTLCAYLKCLEELHAGNSEFRSAKARLESMLDDNPNPAVSYFREHFIPSFSLNLDQINQLL</sequence>
<dbReference type="PROSITE" id="PS51831">
    <property type="entry name" value="HD"/>
    <property type="match status" value="1"/>
</dbReference>
<proteinExistence type="inferred from homology"/>
<feature type="binding site" evidence="10">
    <location>
        <position position="67"/>
    </location>
    <ligand>
        <name>a divalent metal cation</name>
        <dbReference type="ChEBI" id="CHEBI:60240"/>
    </ligand>
</feature>
<dbReference type="InterPro" id="IPR039356">
    <property type="entry name" value="YfbR/HDDC2"/>
</dbReference>
<comment type="subunit">
    <text evidence="4 10">Homodimer.</text>
</comment>
<evidence type="ECO:0000256" key="6">
    <source>
        <dbReference type="ARBA" id="ARBA00022490"/>
    </source>
</evidence>
<feature type="binding site" evidence="10">
    <location>
        <position position="66"/>
    </location>
    <ligand>
        <name>a divalent metal cation</name>
        <dbReference type="ChEBI" id="CHEBI:60240"/>
    </ligand>
</feature>
<evidence type="ECO:0000256" key="8">
    <source>
        <dbReference type="ARBA" id="ARBA00022741"/>
    </source>
</evidence>
<evidence type="ECO:0000313" key="13">
    <source>
        <dbReference type="Proteomes" id="UP000662770"/>
    </source>
</evidence>
<evidence type="ECO:0000256" key="9">
    <source>
        <dbReference type="ARBA" id="ARBA00022801"/>
    </source>
</evidence>
<dbReference type="GO" id="GO:0002953">
    <property type="term" value="F:5'-deoxynucleotidase activity"/>
    <property type="evidence" value="ECO:0007669"/>
    <property type="project" value="UniProtKB-EC"/>
</dbReference>
<dbReference type="InterPro" id="IPR006674">
    <property type="entry name" value="HD_domain"/>
</dbReference>
<comment type="cofactor">
    <cofactor evidence="3">
        <name>Co(2+)</name>
        <dbReference type="ChEBI" id="CHEBI:48828"/>
    </cofactor>
</comment>
<feature type="binding site" evidence="10">
    <location>
        <position position="31"/>
    </location>
    <ligand>
        <name>substrate</name>
    </ligand>
</feature>
<comment type="function">
    <text evidence="10">Catalyzes the strictly specific dephosphorylation of 2'-deoxyribonucleoside 5'-monophosphates.</text>
</comment>
<accession>A0ABX7QUW6</accession>
<feature type="binding site" evidence="10">
    <location>
        <position position="67"/>
    </location>
    <ligand>
        <name>substrate</name>
    </ligand>
</feature>
<evidence type="ECO:0000259" key="11">
    <source>
        <dbReference type="PROSITE" id="PS51831"/>
    </source>
</evidence>
<evidence type="ECO:0000256" key="1">
    <source>
        <dbReference type="ARBA" id="ARBA00001638"/>
    </source>
</evidence>
<comment type="similarity">
    <text evidence="10">Belongs to the 5DNU family.</text>
</comment>
<gene>
    <name evidence="12" type="primary">yfbR</name>
    <name evidence="12" type="ORF">JYB87_08550</name>
</gene>
<feature type="binding site" evidence="10">
    <location>
        <position position="135"/>
    </location>
    <ligand>
        <name>substrate</name>
    </ligand>
</feature>
<dbReference type="Gene3D" id="1.10.3210.10">
    <property type="entry name" value="Hypothetical protein af1432"/>
    <property type="match status" value="1"/>
</dbReference>
<evidence type="ECO:0000256" key="3">
    <source>
        <dbReference type="ARBA" id="ARBA00001941"/>
    </source>
</evidence>
<feature type="binding site" evidence="10">
    <location>
        <begin position="75"/>
        <end position="78"/>
    </location>
    <ligand>
        <name>substrate</name>
    </ligand>
</feature>
<dbReference type="NCBIfam" id="NF003009">
    <property type="entry name" value="PRK03826.1"/>
    <property type="match status" value="1"/>
</dbReference>
<comment type="cofactor">
    <cofactor evidence="2">
        <name>Mn(2+)</name>
        <dbReference type="ChEBI" id="CHEBI:29035"/>
    </cofactor>
</comment>
<dbReference type="SUPFAM" id="SSF109604">
    <property type="entry name" value="HD-domain/PDEase-like"/>
    <property type="match status" value="1"/>
</dbReference>
<dbReference type="PANTHER" id="PTHR11845:SF13">
    <property type="entry name" value="5'-DEOXYNUCLEOTIDASE HDDC2"/>
    <property type="match status" value="1"/>
</dbReference>
<feature type="binding site" evidence="10">
    <location>
        <position position="31"/>
    </location>
    <ligand>
        <name>a divalent metal cation</name>
        <dbReference type="ChEBI" id="CHEBI:60240"/>
    </ligand>
</feature>
<reference evidence="12 13" key="1">
    <citation type="submission" date="2021-03" db="EMBL/GenBank/DDBJ databases">
        <title>Novel species identification of genus Shewanella.</title>
        <authorList>
            <person name="Liu G."/>
            <person name="Zhang Q."/>
        </authorList>
    </citation>
    <scope>NUCLEOTIDE SEQUENCE [LARGE SCALE GENOMIC DNA]</scope>
    <source>
        <strain evidence="12 13">FJAT-51800</strain>
    </source>
</reference>
<comment type="cofactor">
    <cofactor evidence="10">
        <name>a divalent metal cation</name>
        <dbReference type="ChEBI" id="CHEBI:60240"/>
    </cofactor>
</comment>
<keyword evidence="13" id="KW-1185">Reference proteome</keyword>
<dbReference type="PANTHER" id="PTHR11845">
    <property type="entry name" value="5'-DEOXYNUCLEOTIDASE HDDC2"/>
    <property type="match status" value="1"/>
</dbReference>
<organism evidence="12 13">
    <name type="scientific">Shewanella avicenniae</name>
    <dbReference type="NCBI Taxonomy" id="2814294"/>
    <lineage>
        <taxon>Bacteria</taxon>
        <taxon>Pseudomonadati</taxon>
        <taxon>Pseudomonadota</taxon>
        <taxon>Gammaproteobacteria</taxon>
        <taxon>Alteromonadales</taxon>
        <taxon>Shewanellaceae</taxon>
        <taxon>Shewanella</taxon>
    </lineage>
</organism>
<dbReference type="EC" id="3.1.3.89" evidence="5"/>
<evidence type="ECO:0000256" key="2">
    <source>
        <dbReference type="ARBA" id="ARBA00001936"/>
    </source>
</evidence>
<comment type="catalytic activity">
    <reaction evidence="1 10">
        <text>a 2'-deoxyribonucleoside 5'-phosphate + H2O = a 2'-deoxyribonucleoside + phosphate</text>
        <dbReference type="Rhea" id="RHEA:36167"/>
        <dbReference type="ChEBI" id="CHEBI:15377"/>
        <dbReference type="ChEBI" id="CHEBI:18274"/>
        <dbReference type="ChEBI" id="CHEBI:43474"/>
        <dbReference type="ChEBI" id="CHEBI:65317"/>
        <dbReference type="EC" id="3.1.3.89"/>
    </reaction>
</comment>
<comment type="subcellular location">
    <subcellularLocation>
        <location evidence="10">Cytoplasm</location>
    </subcellularLocation>
</comment>
<keyword evidence="7 10" id="KW-0479">Metal-binding</keyword>
<dbReference type="RefSeq" id="WP_207356423.1">
    <property type="nucleotide sequence ID" value="NZ_CP071503.1"/>
</dbReference>
<evidence type="ECO:0000256" key="7">
    <source>
        <dbReference type="ARBA" id="ARBA00022723"/>
    </source>
</evidence>
<dbReference type="EMBL" id="CP071503">
    <property type="protein sequence ID" value="QSX35229.1"/>
    <property type="molecule type" value="Genomic_DNA"/>
</dbReference>
<protein>
    <recommendedName>
        <fullName evidence="5">5'-deoxynucleotidase</fullName>
        <ecNumber evidence="5">3.1.3.89</ecNumber>
    </recommendedName>
</protein>
<dbReference type="Pfam" id="PF12917">
    <property type="entry name" value="YfbR-like"/>
    <property type="match status" value="1"/>
</dbReference>
<dbReference type="InterPro" id="IPR022971">
    <property type="entry name" value="YfbR"/>
</dbReference>
<dbReference type="Proteomes" id="UP000662770">
    <property type="component" value="Chromosome"/>
</dbReference>
<keyword evidence="6 10" id="KW-0963">Cytoplasm</keyword>
<evidence type="ECO:0000256" key="4">
    <source>
        <dbReference type="ARBA" id="ARBA00011738"/>
    </source>
</evidence>
<keyword evidence="8 10" id="KW-0547">Nucleotide-binding</keyword>
<evidence type="ECO:0000256" key="5">
    <source>
        <dbReference type="ARBA" id="ARBA00012964"/>
    </source>
</evidence>
<feature type="site" description="Appears to be important in orienting the phosphate for catalysis" evidence="10">
    <location>
        <position position="16"/>
    </location>
</feature>
<dbReference type="HAMAP" id="MF_01100">
    <property type="entry name" value="5DNU"/>
    <property type="match status" value="1"/>
</dbReference>
<evidence type="ECO:0000256" key="10">
    <source>
        <dbReference type="HAMAP-Rule" id="MF_01100"/>
    </source>
</evidence>
<name>A0ABX7QUW6_9GAMM</name>
<feature type="domain" description="HD" evidence="11">
    <location>
        <begin position="28"/>
        <end position="140"/>
    </location>
</feature>
<feature type="binding site" evidence="10">
    <location>
        <position position="135"/>
    </location>
    <ligand>
        <name>a divalent metal cation</name>
        <dbReference type="ChEBI" id="CHEBI:60240"/>
    </ligand>
</feature>